<dbReference type="AlphaFoldDB" id="A0A7V7QMH1"/>
<dbReference type="PANTHER" id="PTHR46066:SF2">
    <property type="entry name" value="CHITINASE DOMAIN-CONTAINING PROTEIN 1"/>
    <property type="match status" value="1"/>
</dbReference>
<evidence type="ECO:0000313" key="3">
    <source>
        <dbReference type="EMBL" id="KAB1439885.1"/>
    </source>
</evidence>
<keyword evidence="4" id="KW-1185">Reference proteome</keyword>
<dbReference type="InterPro" id="IPR036779">
    <property type="entry name" value="LysM_dom_sf"/>
</dbReference>
<dbReference type="PANTHER" id="PTHR46066">
    <property type="entry name" value="CHITINASE DOMAIN-CONTAINING PROTEIN 1 FAMILY MEMBER"/>
    <property type="match status" value="1"/>
</dbReference>
<protein>
    <submittedName>
        <fullName evidence="3">LysM peptidoglycan-binding domain-containing protein</fullName>
    </submittedName>
</protein>
<keyword evidence="1" id="KW-0326">Glycosidase</keyword>
<gene>
    <name evidence="3" type="ORF">F7O84_05740</name>
</gene>
<dbReference type="Gene3D" id="3.10.350.10">
    <property type="entry name" value="LysM domain"/>
    <property type="match status" value="2"/>
</dbReference>
<comment type="caution">
    <text evidence="3">The sequence shown here is derived from an EMBL/GenBank/DDBJ whole genome shotgun (WGS) entry which is preliminary data.</text>
</comment>
<name>A0A7V7QMH1_9FIRM</name>
<dbReference type="SUPFAM" id="SSF54106">
    <property type="entry name" value="LysM domain"/>
    <property type="match status" value="2"/>
</dbReference>
<dbReference type="GO" id="GO:0012505">
    <property type="term" value="C:endomembrane system"/>
    <property type="evidence" value="ECO:0007669"/>
    <property type="project" value="TreeGrafter"/>
</dbReference>
<feature type="domain" description="LysM" evidence="2">
    <location>
        <begin position="51"/>
        <end position="95"/>
    </location>
</feature>
<dbReference type="InterPro" id="IPR029070">
    <property type="entry name" value="Chitinase_insertion_sf"/>
</dbReference>
<sequence length="431" mass="49142">MEIYVVKPNDTIYSIANKFDVSATQLIRDNELEFPNELVPGQTIVIVYPKEFYLVKEGDTIESIAKEHGISQMQLLRNNPFLADSPLYPGESLTIRYNTTNTITTQGYIFPYIDNEILRKTLPSLTYVSIYNYRAVNEGNIITYIDDTEVIKIAKEYGTIPLMMTTTMSPQGNPDSETAYGLLLNETYQDTLVNNTLRIMKDKGYMGINIVFNYINLNSLYLYERMILKFRAKLADEGFLLFITINPIIKYINNELVFDEINYSNIAESVDRITFLQFIWGTNYGPPLPVNSIYKLRAVVESALTTLQSKQLLVGYSLISYDWQLPYVPGTSYANALSINSSLRLAQDVGATIEFDLVSQSPFFNYIQGDKSEHIVWAVDARSIEALMQLITSDDLCGASFWNLMVYTAQLWLVINSQFEIIKLIPNKFDG</sequence>
<dbReference type="CDD" id="cd00118">
    <property type="entry name" value="LysM"/>
    <property type="match status" value="2"/>
</dbReference>
<dbReference type="SUPFAM" id="SSF51445">
    <property type="entry name" value="(Trans)glycosidases"/>
    <property type="match status" value="1"/>
</dbReference>
<dbReference type="RefSeq" id="WP_151142883.1">
    <property type="nucleotide sequence ID" value="NZ_WAGX01000004.1"/>
</dbReference>
<keyword evidence="1" id="KW-0378">Hydrolase</keyword>
<dbReference type="Pfam" id="PF00704">
    <property type="entry name" value="Glyco_hydro_18"/>
    <property type="match status" value="1"/>
</dbReference>
<dbReference type="EMBL" id="WAGX01000004">
    <property type="protein sequence ID" value="KAB1439885.1"/>
    <property type="molecule type" value="Genomic_DNA"/>
</dbReference>
<dbReference type="InterPro" id="IPR018392">
    <property type="entry name" value="LysM"/>
</dbReference>
<evidence type="ECO:0000313" key="4">
    <source>
        <dbReference type="Proteomes" id="UP000461768"/>
    </source>
</evidence>
<dbReference type="InterPro" id="IPR001223">
    <property type="entry name" value="Glyco_hydro18_cat"/>
</dbReference>
<reference evidence="3 4" key="2">
    <citation type="submission" date="2020-02" db="EMBL/GenBank/DDBJ databases">
        <title>Candidatus Galacturonibacter soehngenii shows hetero-acetogenic catabolism of galacturonic acid but lacks a canonical carbon monoxide dehydrogenase/acetyl-CoA synthase complex.</title>
        <authorList>
            <person name="Diender M."/>
            <person name="Stouten G.R."/>
            <person name="Petersen J.F."/>
            <person name="Nielsen P.H."/>
            <person name="Dueholm M.S."/>
            <person name="Pronk J.T."/>
            <person name="Van Loosdrecht M.C.M."/>
        </authorList>
    </citation>
    <scope>NUCLEOTIDE SEQUENCE [LARGE SCALE GENOMIC DNA]</scope>
    <source>
        <strain evidence="3">GalUA</strain>
    </source>
</reference>
<organism evidence="3 4">
    <name type="scientific">Candidatus Galacturonatibacter soehngenii</name>
    <dbReference type="NCBI Taxonomy" id="2307010"/>
    <lineage>
        <taxon>Bacteria</taxon>
        <taxon>Bacillati</taxon>
        <taxon>Bacillota</taxon>
        <taxon>Clostridia</taxon>
        <taxon>Lachnospirales</taxon>
        <taxon>Lachnospiraceae</taxon>
        <taxon>Candidatus Galacturonatibacter</taxon>
    </lineage>
</organism>
<dbReference type="GO" id="GO:0005975">
    <property type="term" value="P:carbohydrate metabolic process"/>
    <property type="evidence" value="ECO:0007669"/>
    <property type="project" value="InterPro"/>
</dbReference>
<evidence type="ECO:0000259" key="2">
    <source>
        <dbReference type="PROSITE" id="PS51782"/>
    </source>
</evidence>
<dbReference type="OrthoDB" id="9769314at2"/>
<dbReference type="InterPro" id="IPR017853">
    <property type="entry name" value="GH"/>
</dbReference>
<dbReference type="Gene3D" id="3.20.20.80">
    <property type="entry name" value="Glycosidases"/>
    <property type="match status" value="1"/>
</dbReference>
<dbReference type="GO" id="GO:0016798">
    <property type="term" value="F:hydrolase activity, acting on glycosyl bonds"/>
    <property type="evidence" value="ECO:0007669"/>
    <property type="project" value="UniProtKB-KW"/>
</dbReference>
<proteinExistence type="predicted"/>
<dbReference type="GO" id="GO:0070492">
    <property type="term" value="F:oligosaccharide binding"/>
    <property type="evidence" value="ECO:0007669"/>
    <property type="project" value="TreeGrafter"/>
</dbReference>
<dbReference type="Gene3D" id="3.10.50.10">
    <property type="match status" value="1"/>
</dbReference>
<evidence type="ECO:0000256" key="1">
    <source>
        <dbReference type="ARBA" id="ARBA00023295"/>
    </source>
</evidence>
<dbReference type="Proteomes" id="UP000461768">
    <property type="component" value="Unassembled WGS sequence"/>
</dbReference>
<dbReference type="SMART" id="SM00636">
    <property type="entry name" value="Glyco_18"/>
    <property type="match status" value="1"/>
</dbReference>
<reference evidence="3 4" key="1">
    <citation type="submission" date="2019-09" db="EMBL/GenBank/DDBJ databases">
        <authorList>
            <person name="Valk L.C."/>
        </authorList>
    </citation>
    <scope>NUCLEOTIDE SEQUENCE [LARGE SCALE GENOMIC DNA]</scope>
    <source>
        <strain evidence="3">GalUA</strain>
    </source>
</reference>
<accession>A0A7V7QMH1</accession>
<dbReference type="Pfam" id="PF01476">
    <property type="entry name" value="LysM"/>
    <property type="match status" value="2"/>
</dbReference>
<dbReference type="GO" id="GO:0008061">
    <property type="term" value="F:chitin binding"/>
    <property type="evidence" value="ECO:0007669"/>
    <property type="project" value="InterPro"/>
</dbReference>
<dbReference type="PROSITE" id="PS51782">
    <property type="entry name" value="LYSM"/>
    <property type="match status" value="2"/>
</dbReference>
<feature type="domain" description="LysM" evidence="2">
    <location>
        <begin position="2"/>
        <end position="46"/>
    </location>
</feature>
<dbReference type="SMART" id="SM00257">
    <property type="entry name" value="LysM"/>
    <property type="match status" value="2"/>
</dbReference>
<dbReference type="InterPro" id="IPR011583">
    <property type="entry name" value="Chitinase_II/V-like_cat"/>
</dbReference>